<gene>
    <name evidence="2" type="ordered locus">HEAR0038</name>
</gene>
<accession>A4G187</accession>
<sequence>MFYGFAQEKSMINTLKSLSGLGVLVAVIWFFMRPDFAAVLTGILSLSVFMMTLLPITPTSDNQV</sequence>
<evidence type="ECO:0000313" key="3">
    <source>
        <dbReference type="Proteomes" id="UP000006697"/>
    </source>
</evidence>
<dbReference type="KEGG" id="har:HEAR0038"/>
<dbReference type="EMBL" id="CU207211">
    <property type="protein sequence ID" value="CAL60274.1"/>
    <property type="molecule type" value="Genomic_DNA"/>
</dbReference>
<name>A4G187_HERAR</name>
<organism evidence="2 3">
    <name type="scientific">Herminiimonas arsenicoxydans</name>
    <dbReference type="NCBI Taxonomy" id="204773"/>
    <lineage>
        <taxon>Bacteria</taxon>
        <taxon>Pseudomonadati</taxon>
        <taxon>Pseudomonadota</taxon>
        <taxon>Betaproteobacteria</taxon>
        <taxon>Burkholderiales</taxon>
        <taxon>Oxalobacteraceae</taxon>
        <taxon>Herminiimonas</taxon>
    </lineage>
</organism>
<keyword evidence="1" id="KW-1133">Transmembrane helix</keyword>
<reference evidence="2 3" key="1">
    <citation type="journal article" date="2007" name="PLoS Genet.">
        <title>A tale of two oxidation states: bacterial colonization of arsenic-rich environments.</title>
        <authorList>
            <person name="Muller D."/>
            <person name="Medigue C."/>
            <person name="Koechler S."/>
            <person name="Barbe V."/>
            <person name="Barakat M."/>
            <person name="Talla E."/>
            <person name="Bonnefoy V."/>
            <person name="Krin E."/>
            <person name="Arsene-Ploetze F."/>
            <person name="Carapito C."/>
            <person name="Chandler M."/>
            <person name="Cournoyer B."/>
            <person name="Cruveiller S."/>
            <person name="Dossat C."/>
            <person name="Duval S."/>
            <person name="Heymann M."/>
            <person name="Leize E."/>
            <person name="Lieutaud A."/>
            <person name="Lievremont D."/>
            <person name="Makita Y."/>
            <person name="Mangenot S."/>
            <person name="Nitschke W."/>
            <person name="Ortet P."/>
            <person name="Perdrial N."/>
            <person name="Schoepp B."/>
            <person name="Siguier N."/>
            <person name="Simeonova D.D."/>
            <person name="Rouy Z."/>
            <person name="Segurens B."/>
            <person name="Turlin E."/>
            <person name="Vallenet D."/>
            <person name="Van Dorsselaer A."/>
            <person name="Weiss S."/>
            <person name="Weissenbach J."/>
            <person name="Lett M.C."/>
            <person name="Danchin A."/>
            <person name="Bertin P.N."/>
        </authorList>
    </citation>
    <scope>NUCLEOTIDE SEQUENCE [LARGE SCALE GENOMIC DNA]</scope>
    <source>
        <strain evidence="3">ULPAs1</strain>
    </source>
</reference>
<dbReference type="Proteomes" id="UP000006697">
    <property type="component" value="Chromosome"/>
</dbReference>
<evidence type="ECO:0000313" key="2">
    <source>
        <dbReference type="EMBL" id="CAL60274.1"/>
    </source>
</evidence>
<keyword evidence="3" id="KW-1185">Reference proteome</keyword>
<dbReference type="AlphaFoldDB" id="A4G187"/>
<dbReference type="OrthoDB" id="8780955at2"/>
<proteinExistence type="predicted"/>
<dbReference type="STRING" id="204773.HEAR0038"/>
<keyword evidence="1" id="KW-0812">Transmembrane</keyword>
<feature type="transmembrane region" description="Helical" evidence="1">
    <location>
        <begin position="12"/>
        <end position="31"/>
    </location>
</feature>
<protein>
    <submittedName>
        <fullName evidence="2">Uncharacterized protein</fullName>
    </submittedName>
</protein>
<feature type="transmembrane region" description="Helical" evidence="1">
    <location>
        <begin position="37"/>
        <end position="56"/>
    </location>
</feature>
<keyword evidence="1" id="KW-0472">Membrane</keyword>
<evidence type="ECO:0000256" key="1">
    <source>
        <dbReference type="SAM" id="Phobius"/>
    </source>
</evidence>
<dbReference type="HOGENOM" id="CLU_2861641_0_0_4"/>